<sequence length="158" mass="18121">MAEIEDQDSISEARLNLGEVIGEKLRESIQHMDLLNTLQKMVAVTPEDEESEEIRDKLRGVLAQFRDLSDDDKAKFSAQIKEGLVQKLGDRLKDNAMMANVEDAIRGAVMTKLYMVAAGILLLILIFVFFGYKLYKSIKEKEKKREEKKKAKQMKKKK</sequence>
<accession>A0A7E5WQ71</accession>
<keyword evidence="1" id="KW-0812">Transmembrane</keyword>
<dbReference type="GeneID" id="113504276"/>
<protein>
    <submittedName>
        <fullName evidence="3">Uncharacterized protein LOC113504276</fullName>
    </submittedName>
</protein>
<proteinExistence type="predicted"/>
<reference evidence="3" key="1">
    <citation type="submission" date="2025-08" db="UniProtKB">
        <authorList>
            <consortium name="RefSeq"/>
        </authorList>
    </citation>
    <scope>IDENTIFICATION</scope>
</reference>
<evidence type="ECO:0000313" key="2">
    <source>
        <dbReference type="Proteomes" id="UP000322000"/>
    </source>
</evidence>
<feature type="transmembrane region" description="Helical" evidence="1">
    <location>
        <begin position="113"/>
        <end position="135"/>
    </location>
</feature>
<dbReference type="OrthoDB" id="8117782at2759"/>
<dbReference type="KEGG" id="tnl:113504276"/>
<organism evidence="2 3">
    <name type="scientific">Trichoplusia ni</name>
    <name type="common">Cabbage looper</name>
    <dbReference type="NCBI Taxonomy" id="7111"/>
    <lineage>
        <taxon>Eukaryota</taxon>
        <taxon>Metazoa</taxon>
        <taxon>Ecdysozoa</taxon>
        <taxon>Arthropoda</taxon>
        <taxon>Hexapoda</taxon>
        <taxon>Insecta</taxon>
        <taxon>Pterygota</taxon>
        <taxon>Neoptera</taxon>
        <taxon>Endopterygota</taxon>
        <taxon>Lepidoptera</taxon>
        <taxon>Glossata</taxon>
        <taxon>Ditrysia</taxon>
        <taxon>Noctuoidea</taxon>
        <taxon>Noctuidae</taxon>
        <taxon>Plusiinae</taxon>
        <taxon>Trichoplusia</taxon>
    </lineage>
</organism>
<evidence type="ECO:0000313" key="3">
    <source>
        <dbReference type="RefSeq" id="XP_026742311.1"/>
    </source>
</evidence>
<dbReference type="InParanoid" id="A0A7E5WQ71"/>
<dbReference type="AlphaFoldDB" id="A0A7E5WQ71"/>
<gene>
    <name evidence="3" type="primary">LOC113504276</name>
</gene>
<keyword evidence="1" id="KW-1133">Transmembrane helix</keyword>
<dbReference type="RefSeq" id="XP_026742311.1">
    <property type="nucleotide sequence ID" value="XM_026886510.1"/>
</dbReference>
<name>A0A7E5WQ71_TRINI</name>
<dbReference type="Proteomes" id="UP000322000">
    <property type="component" value="Chromosome 21"/>
</dbReference>
<evidence type="ECO:0000256" key="1">
    <source>
        <dbReference type="SAM" id="Phobius"/>
    </source>
</evidence>
<keyword evidence="2" id="KW-1185">Reference proteome</keyword>
<keyword evidence="1" id="KW-0472">Membrane</keyword>